<evidence type="ECO:0000256" key="1">
    <source>
        <dbReference type="SAM" id="Phobius"/>
    </source>
</evidence>
<name>A0A5N6M0U3_9ASTR</name>
<dbReference type="PANTHER" id="PTHR37389">
    <property type="entry name" value="NODULIN-24"/>
    <property type="match status" value="1"/>
</dbReference>
<keyword evidence="1" id="KW-0472">Membrane</keyword>
<proteinExistence type="predicted"/>
<sequence length="126" mass="13397">MLFSGRRPSAAATAYPTTTTAERWRFYFVFDLLTGYPTTATAKRNKSKMVSKKFLLFGLAFAIVLLITSEIVAAKELASNHEGEVGDAKYDDPGYYNGGRGGYNGGGMVVVAVDVTTVADAGVAAL</sequence>
<dbReference type="PANTHER" id="PTHR37389:SF41">
    <property type="entry name" value="GLYCINE-RICH PROTEIN 3 SHORT ISOFORM-LIKE"/>
    <property type="match status" value="1"/>
</dbReference>
<evidence type="ECO:0008006" key="4">
    <source>
        <dbReference type="Google" id="ProtNLM"/>
    </source>
</evidence>
<keyword evidence="3" id="KW-1185">Reference proteome</keyword>
<comment type="caution">
    <text evidence="2">The sequence shown here is derived from an EMBL/GenBank/DDBJ whole genome shotgun (WGS) entry which is preliminary data.</text>
</comment>
<evidence type="ECO:0000313" key="2">
    <source>
        <dbReference type="EMBL" id="KAD3066583.1"/>
    </source>
</evidence>
<keyword evidence="1" id="KW-1133">Transmembrane helix</keyword>
<evidence type="ECO:0000313" key="3">
    <source>
        <dbReference type="Proteomes" id="UP000326396"/>
    </source>
</evidence>
<dbReference type="AlphaFoldDB" id="A0A5N6M0U3"/>
<accession>A0A5N6M0U3</accession>
<dbReference type="Pfam" id="PF07172">
    <property type="entry name" value="GRP"/>
    <property type="match status" value="1"/>
</dbReference>
<dbReference type="InterPro" id="IPR010800">
    <property type="entry name" value="GRP"/>
</dbReference>
<dbReference type="Proteomes" id="UP000326396">
    <property type="component" value="Linkage Group LG7"/>
</dbReference>
<organism evidence="2 3">
    <name type="scientific">Mikania micrantha</name>
    <name type="common">bitter vine</name>
    <dbReference type="NCBI Taxonomy" id="192012"/>
    <lineage>
        <taxon>Eukaryota</taxon>
        <taxon>Viridiplantae</taxon>
        <taxon>Streptophyta</taxon>
        <taxon>Embryophyta</taxon>
        <taxon>Tracheophyta</taxon>
        <taxon>Spermatophyta</taxon>
        <taxon>Magnoliopsida</taxon>
        <taxon>eudicotyledons</taxon>
        <taxon>Gunneridae</taxon>
        <taxon>Pentapetalae</taxon>
        <taxon>asterids</taxon>
        <taxon>campanulids</taxon>
        <taxon>Asterales</taxon>
        <taxon>Asteraceae</taxon>
        <taxon>Asteroideae</taxon>
        <taxon>Heliantheae alliance</taxon>
        <taxon>Eupatorieae</taxon>
        <taxon>Mikania</taxon>
    </lineage>
</organism>
<protein>
    <recommendedName>
        <fullName evidence="4">Glycine-rich protein</fullName>
    </recommendedName>
</protein>
<gene>
    <name evidence="2" type="ORF">E3N88_34463</name>
</gene>
<keyword evidence="1" id="KW-0812">Transmembrane</keyword>
<dbReference type="EMBL" id="SZYD01000017">
    <property type="protein sequence ID" value="KAD3066583.1"/>
    <property type="molecule type" value="Genomic_DNA"/>
</dbReference>
<reference evidence="2 3" key="1">
    <citation type="submission" date="2019-05" db="EMBL/GenBank/DDBJ databases">
        <title>Mikania micrantha, genome provides insights into the molecular mechanism of rapid growth.</title>
        <authorList>
            <person name="Liu B."/>
        </authorList>
    </citation>
    <scope>NUCLEOTIDE SEQUENCE [LARGE SCALE GENOMIC DNA]</scope>
    <source>
        <strain evidence="2">NLD-2019</strain>
        <tissue evidence="2">Leaf</tissue>
    </source>
</reference>
<feature type="transmembrane region" description="Helical" evidence="1">
    <location>
        <begin position="54"/>
        <end position="74"/>
    </location>
</feature>
<dbReference type="OrthoDB" id="1747559at2759"/>